<proteinExistence type="predicted"/>
<name>A0ABR1V3F9_9PEZI</name>
<dbReference type="EMBL" id="JAQQWN010000009">
    <property type="protein sequence ID" value="KAK8065726.1"/>
    <property type="molecule type" value="Genomic_DNA"/>
</dbReference>
<feature type="domain" description="DUF3645" evidence="8">
    <location>
        <begin position="446"/>
        <end position="478"/>
    </location>
</feature>
<dbReference type="Pfam" id="PF12340">
    <property type="entry name" value="DUF3638"/>
    <property type="match status" value="1"/>
</dbReference>
<organism evidence="9 10">
    <name type="scientific">Apiospora hydei</name>
    <dbReference type="NCBI Taxonomy" id="1337664"/>
    <lineage>
        <taxon>Eukaryota</taxon>
        <taxon>Fungi</taxon>
        <taxon>Dikarya</taxon>
        <taxon>Ascomycota</taxon>
        <taxon>Pezizomycotina</taxon>
        <taxon>Sordariomycetes</taxon>
        <taxon>Xylariomycetidae</taxon>
        <taxon>Amphisphaeriales</taxon>
        <taxon>Apiosporaceae</taxon>
        <taxon>Apiospora</taxon>
    </lineage>
</organism>
<keyword evidence="10" id="KW-1185">Reference proteome</keyword>
<dbReference type="InterPro" id="IPR051346">
    <property type="entry name" value="OTU_Deubiquitinase"/>
</dbReference>
<dbReference type="InterPro" id="IPR022105">
    <property type="entry name" value="DUF3645"/>
</dbReference>
<sequence length="540" mass="60683">MDMITAMLSSIQQACAQCDQRFHWLRLTTLWPSVAPITILEQLSSTAHVSLSHSMKEAIVGYGMSITILQKYRRMLDAATSNRGKDLGDHRLAEEYYNIGHQNWKPMETPEWLLMHIDTGILIRPEQVDLANAIIAKESATNYVLQLNMGRAYAGKTSVILPMAAAILANKTQLARLIVPKALLLQTAQIMQSRIGVLVGRPIMHIPFTRRTPTSPHMITSYEELHKRLMISRGIMITTPESVLSFKLSGLQKLRDCKLTTASGLVAIQGWVSKYCRDVLDESDFTLAVKTQLIYPSGSQEALDGHPHRWLIAQNILDLVEEQLIYVEHRHPKGVTFIRRGDTYPTVHFLNVQAEEYLRTLITQQIATGKVPGLRFSSHTNSNTPVDVAEVLSSADFASDHILEVSRCFTEPQIAFKCLHLLRGLLRNTILLSCLKKRWNVQYGLHESRDPIAVPFEAKGIPHPQAEFGHPDAAIILTCLSYYYTGVNLAQMMQGLQLVLDSDDPAAEFDRWTGGCRGVPETLRNVNNINSKDEKQMRAL</sequence>
<dbReference type="GeneID" id="92049847"/>
<accession>A0ABR1V3F9</accession>
<evidence type="ECO:0000256" key="3">
    <source>
        <dbReference type="ARBA" id="ARBA00022670"/>
    </source>
</evidence>
<keyword evidence="6" id="KW-0788">Thiol protease</keyword>
<comment type="caution">
    <text evidence="9">The sequence shown here is derived from an EMBL/GenBank/DDBJ whole genome shotgun (WGS) entry which is preliminary data.</text>
</comment>
<dbReference type="InterPro" id="IPR022099">
    <property type="entry name" value="DUF3638"/>
</dbReference>
<keyword evidence="3" id="KW-0645">Protease</keyword>
<dbReference type="PANTHER" id="PTHR13367:SF33">
    <property type="entry name" value="P-LOOP CONTAINING NUCLEOSIDE TRIPHOSPHATE HYDROLASE PROTEIN"/>
    <property type="match status" value="1"/>
</dbReference>
<reference evidence="9 10" key="1">
    <citation type="submission" date="2023-01" db="EMBL/GenBank/DDBJ databases">
        <title>Analysis of 21 Apiospora genomes using comparative genomics revels a genus with tremendous synthesis potential of carbohydrate active enzymes and secondary metabolites.</title>
        <authorList>
            <person name="Sorensen T."/>
        </authorList>
    </citation>
    <scope>NUCLEOTIDE SEQUENCE [LARGE SCALE GENOMIC DNA]</scope>
    <source>
        <strain evidence="9 10">CBS 114990</strain>
    </source>
</reference>
<dbReference type="Pfam" id="PF12359">
    <property type="entry name" value="DUF3645"/>
    <property type="match status" value="1"/>
</dbReference>
<evidence type="ECO:0000256" key="6">
    <source>
        <dbReference type="ARBA" id="ARBA00022807"/>
    </source>
</evidence>
<dbReference type="EC" id="3.4.19.12" evidence="2"/>
<comment type="catalytic activity">
    <reaction evidence="1">
        <text>Thiol-dependent hydrolysis of ester, thioester, amide, peptide and isopeptide bonds formed by the C-terminal Gly of ubiquitin (a 76-residue protein attached to proteins as an intracellular targeting signal).</text>
        <dbReference type="EC" id="3.4.19.12"/>
    </reaction>
</comment>
<evidence type="ECO:0000313" key="10">
    <source>
        <dbReference type="Proteomes" id="UP001433268"/>
    </source>
</evidence>
<feature type="domain" description="DUF3638" evidence="7">
    <location>
        <begin position="101"/>
        <end position="324"/>
    </location>
</feature>
<evidence type="ECO:0000259" key="7">
    <source>
        <dbReference type="Pfam" id="PF12340"/>
    </source>
</evidence>
<evidence type="ECO:0000259" key="8">
    <source>
        <dbReference type="Pfam" id="PF12359"/>
    </source>
</evidence>
<evidence type="ECO:0000256" key="5">
    <source>
        <dbReference type="ARBA" id="ARBA00022801"/>
    </source>
</evidence>
<evidence type="ECO:0000256" key="4">
    <source>
        <dbReference type="ARBA" id="ARBA00022786"/>
    </source>
</evidence>
<keyword evidence="5" id="KW-0378">Hydrolase</keyword>
<evidence type="ECO:0000256" key="1">
    <source>
        <dbReference type="ARBA" id="ARBA00000707"/>
    </source>
</evidence>
<dbReference type="Proteomes" id="UP001433268">
    <property type="component" value="Unassembled WGS sequence"/>
</dbReference>
<gene>
    <name evidence="9" type="ORF">PG997_012473</name>
</gene>
<protein>
    <recommendedName>
        <fullName evidence="2">ubiquitinyl hydrolase 1</fullName>
        <ecNumber evidence="2">3.4.19.12</ecNumber>
    </recommendedName>
</protein>
<dbReference type="RefSeq" id="XP_066662479.1">
    <property type="nucleotide sequence ID" value="XM_066816787.1"/>
</dbReference>
<evidence type="ECO:0000313" key="9">
    <source>
        <dbReference type="EMBL" id="KAK8065726.1"/>
    </source>
</evidence>
<keyword evidence="4" id="KW-0833">Ubl conjugation pathway</keyword>
<dbReference type="PANTHER" id="PTHR13367">
    <property type="entry name" value="UBIQUITIN THIOESTERASE"/>
    <property type="match status" value="1"/>
</dbReference>
<evidence type="ECO:0000256" key="2">
    <source>
        <dbReference type="ARBA" id="ARBA00012759"/>
    </source>
</evidence>